<dbReference type="InterPro" id="IPR036390">
    <property type="entry name" value="WH_DNA-bd_sf"/>
</dbReference>
<dbReference type="InterPro" id="IPR000847">
    <property type="entry name" value="LysR_HTH_N"/>
</dbReference>
<keyword evidence="4" id="KW-0804">Transcription</keyword>
<dbReference type="SUPFAM" id="SSF46785">
    <property type="entry name" value="Winged helix' DNA-binding domain"/>
    <property type="match status" value="1"/>
</dbReference>
<evidence type="ECO:0000313" key="6">
    <source>
        <dbReference type="EMBL" id="GCE06893.1"/>
    </source>
</evidence>
<name>A0A401ZJ73_9CHLR</name>
<dbReference type="Pfam" id="PF00126">
    <property type="entry name" value="HTH_1"/>
    <property type="match status" value="1"/>
</dbReference>
<dbReference type="PANTHER" id="PTHR30126:SF40">
    <property type="entry name" value="HTH-TYPE TRANSCRIPTIONAL REGULATOR GLTR"/>
    <property type="match status" value="1"/>
</dbReference>
<dbReference type="GO" id="GO:0003700">
    <property type="term" value="F:DNA-binding transcription factor activity"/>
    <property type="evidence" value="ECO:0007669"/>
    <property type="project" value="InterPro"/>
</dbReference>
<accession>A0A401ZJ73</accession>
<evidence type="ECO:0000256" key="2">
    <source>
        <dbReference type="ARBA" id="ARBA00023015"/>
    </source>
</evidence>
<dbReference type="RefSeq" id="WP_126597780.1">
    <property type="nucleotide sequence ID" value="NZ_BIFQ01000001.1"/>
</dbReference>
<evidence type="ECO:0000259" key="5">
    <source>
        <dbReference type="PROSITE" id="PS50931"/>
    </source>
</evidence>
<dbReference type="FunFam" id="1.10.10.10:FF:000001">
    <property type="entry name" value="LysR family transcriptional regulator"/>
    <property type="match status" value="1"/>
</dbReference>
<keyword evidence="7" id="KW-1185">Reference proteome</keyword>
<feature type="domain" description="HTH lysR-type" evidence="5">
    <location>
        <begin position="13"/>
        <end position="70"/>
    </location>
</feature>
<dbReference type="PANTHER" id="PTHR30126">
    <property type="entry name" value="HTH-TYPE TRANSCRIPTIONAL REGULATOR"/>
    <property type="match status" value="1"/>
</dbReference>
<sequence>MELIIAISYTDGMELSEIEAFMTIQLVGSCTKAAEAMHLSQPAISRRIELLERKLGVPLFERLSSGIRLSEVGRAFLPHARQVLAAIEDGHAVRLLIEKLRDEQDRQEI</sequence>
<comment type="caution">
    <text evidence="6">The sequence shown here is derived from an EMBL/GenBank/DDBJ whole genome shotgun (WGS) entry which is preliminary data.</text>
</comment>
<dbReference type="GO" id="GO:0000976">
    <property type="term" value="F:transcription cis-regulatory region binding"/>
    <property type="evidence" value="ECO:0007669"/>
    <property type="project" value="TreeGrafter"/>
</dbReference>
<dbReference type="Gene3D" id="1.10.10.10">
    <property type="entry name" value="Winged helix-like DNA-binding domain superfamily/Winged helix DNA-binding domain"/>
    <property type="match status" value="1"/>
</dbReference>
<dbReference type="EMBL" id="BIFQ01000001">
    <property type="protein sequence ID" value="GCE06893.1"/>
    <property type="molecule type" value="Genomic_DNA"/>
</dbReference>
<keyword evidence="3" id="KW-0238">DNA-binding</keyword>
<dbReference type="InterPro" id="IPR036388">
    <property type="entry name" value="WH-like_DNA-bd_sf"/>
</dbReference>
<organism evidence="6 7">
    <name type="scientific">Dictyobacter aurantiacus</name>
    <dbReference type="NCBI Taxonomy" id="1936993"/>
    <lineage>
        <taxon>Bacteria</taxon>
        <taxon>Bacillati</taxon>
        <taxon>Chloroflexota</taxon>
        <taxon>Ktedonobacteria</taxon>
        <taxon>Ktedonobacterales</taxon>
        <taxon>Dictyobacteraceae</taxon>
        <taxon>Dictyobacter</taxon>
    </lineage>
</organism>
<dbReference type="AlphaFoldDB" id="A0A401ZJ73"/>
<protein>
    <recommendedName>
        <fullName evidence="5">HTH lysR-type domain-containing protein</fullName>
    </recommendedName>
</protein>
<dbReference type="Proteomes" id="UP000287224">
    <property type="component" value="Unassembled WGS sequence"/>
</dbReference>
<dbReference type="OrthoDB" id="9785745at2"/>
<evidence type="ECO:0000256" key="1">
    <source>
        <dbReference type="ARBA" id="ARBA00009437"/>
    </source>
</evidence>
<dbReference type="PROSITE" id="PS50931">
    <property type="entry name" value="HTH_LYSR"/>
    <property type="match status" value="1"/>
</dbReference>
<reference evidence="7" key="1">
    <citation type="submission" date="2018-12" db="EMBL/GenBank/DDBJ databases">
        <title>Tengunoibacter tsumagoiensis gen. nov., sp. nov., Dictyobacter kobayashii sp. nov., D. alpinus sp. nov., and D. joshuensis sp. nov. and description of Dictyobacteraceae fam. nov. within the order Ktedonobacterales isolated from Tengu-no-mugimeshi.</title>
        <authorList>
            <person name="Wang C.M."/>
            <person name="Zheng Y."/>
            <person name="Sakai Y."/>
            <person name="Toyoda A."/>
            <person name="Minakuchi Y."/>
            <person name="Abe K."/>
            <person name="Yokota A."/>
            <person name="Yabe S."/>
        </authorList>
    </citation>
    <scope>NUCLEOTIDE SEQUENCE [LARGE SCALE GENOMIC DNA]</scope>
    <source>
        <strain evidence="7">S-27</strain>
    </source>
</reference>
<dbReference type="PRINTS" id="PR00039">
    <property type="entry name" value="HTHLYSR"/>
</dbReference>
<proteinExistence type="inferred from homology"/>
<evidence type="ECO:0000256" key="4">
    <source>
        <dbReference type="ARBA" id="ARBA00023163"/>
    </source>
</evidence>
<keyword evidence="2" id="KW-0805">Transcription regulation</keyword>
<evidence type="ECO:0000313" key="7">
    <source>
        <dbReference type="Proteomes" id="UP000287224"/>
    </source>
</evidence>
<evidence type="ECO:0000256" key="3">
    <source>
        <dbReference type="ARBA" id="ARBA00023125"/>
    </source>
</evidence>
<gene>
    <name evidence="6" type="ORF">KDAU_42220</name>
</gene>
<comment type="similarity">
    <text evidence="1">Belongs to the LysR transcriptional regulatory family.</text>
</comment>